<dbReference type="InterPro" id="IPR015424">
    <property type="entry name" value="PyrdxlP-dep_Trfase"/>
</dbReference>
<feature type="non-terminal residue" evidence="2">
    <location>
        <position position="1"/>
    </location>
</feature>
<dbReference type="SUPFAM" id="SSF53383">
    <property type="entry name" value="PLP-dependent transferases"/>
    <property type="match status" value="1"/>
</dbReference>
<accession>X1MYG4</accession>
<dbReference type="Gene3D" id="3.90.1150.10">
    <property type="entry name" value="Aspartate Aminotransferase, domain 1"/>
    <property type="match status" value="1"/>
</dbReference>
<proteinExistence type="predicted"/>
<reference evidence="2" key="1">
    <citation type="journal article" date="2014" name="Front. Microbiol.">
        <title>High frequency of phylogenetically diverse reductive dehalogenase-homologous genes in deep subseafloor sedimentary metagenomes.</title>
        <authorList>
            <person name="Kawai M."/>
            <person name="Futagami T."/>
            <person name="Toyoda A."/>
            <person name="Takaki Y."/>
            <person name="Nishi S."/>
            <person name="Hori S."/>
            <person name="Arai W."/>
            <person name="Tsubouchi T."/>
            <person name="Morono Y."/>
            <person name="Uchiyama I."/>
            <person name="Ito T."/>
            <person name="Fujiyama A."/>
            <person name="Inagaki F."/>
            <person name="Takami H."/>
        </authorList>
    </citation>
    <scope>NUCLEOTIDE SEQUENCE</scope>
    <source>
        <strain evidence="2">Expedition CK06-06</strain>
    </source>
</reference>
<organism evidence="2">
    <name type="scientific">marine sediment metagenome</name>
    <dbReference type="NCBI Taxonomy" id="412755"/>
    <lineage>
        <taxon>unclassified sequences</taxon>
        <taxon>metagenomes</taxon>
        <taxon>ecological metagenomes</taxon>
    </lineage>
</organism>
<comment type="caution">
    <text evidence="2">The sequence shown here is derived from an EMBL/GenBank/DDBJ whole genome shotgun (WGS) entry which is preliminary data.</text>
</comment>
<name>X1MYG4_9ZZZZ</name>
<dbReference type="AlphaFoldDB" id="X1MYG4"/>
<sequence length="77" mass="7954">HTGLTSEQFAEALLFEEAVAAVPGNAFGESGQGYSRCTYATGMEQLTRGTCSHRAFPEEAGKGRSCSSGGPGGIVLR</sequence>
<feature type="region of interest" description="Disordered" evidence="1">
    <location>
        <begin position="57"/>
        <end position="77"/>
    </location>
</feature>
<evidence type="ECO:0000313" key="2">
    <source>
        <dbReference type="EMBL" id="GAI36772.1"/>
    </source>
</evidence>
<evidence type="ECO:0008006" key="3">
    <source>
        <dbReference type="Google" id="ProtNLM"/>
    </source>
</evidence>
<protein>
    <recommendedName>
        <fullName evidence="3">Aminotransferase class I/classII domain-containing protein</fullName>
    </recommendedName>
</protein>
<evidence type="ECO:0000256" key="1">
    <source>
        <dbReference type="SAM" id="MobiDB-lite"/>
    </source>
</evidence>
<gene>
    <name evidence="2" type="ORF">S06H3_47775</name>
</gene>
<dbReference type="InterPro" id="IPR015422">
    <property type="entry name" value="PyrdxlP-dep_Trfase_small"/>
</dbReference>
<dbReference type="EMBL" id="BARV01030035">
    <property type="protein sequence ID" value="GAI36772.1"/>
    <property type="molecule type" value="Genomic_DNA"/>
</dbReference>